<evidence type="ECO:0000313" key="7">
    <source>
        <dbReference type="Proteomes" id="UP000272474"/>
    </source>
</evidence>
<comment type="caution">
    <text evidence="6">The sequence shown here is derived from an EMBL/GenBank/DDBJ whole genome shotgun (WGS) entry which is preliminary data.</text>
</comment>
<sequence length="561" mass="60955">MPNSRPNFRPGPTRRRFLASSAFAAAATVGATPLLTACGGGGGGAGEEGRASEQELESILPTFKASEVAVAPDIASENGSSPGYTSWIPDAELGVSVPEPLGSGGHFTAMTPLWGTPPDAGNDFWTAMDQAIGVSIDWQTQDGNTYGEKLGAVLAGSDIPDLVCVPGWELTGQIPQAISSRFADLGPYLSGDKVLDYPNLAAIPTAAWQPAVFGGALRGLPMPGAPIGGVVPYYRQDIFEANGWPAPGSAEDFLDFCKEITSPSSRVWACEDMKWTAFVIHGVLPEKPNYFDRGEDGRLINRYETDAYLEALEWTRKLYAAEVVHPDAVAVSGDAVQRFTAGEVLMFNTGDGTWHNTVIEQRSANPDFRMNAFDFFGVGGQDPIVYTANGSGIWTFVNKNLPEDRIREALQIANYTAAPYGTRENRLRTYGIEGTHYNVENGLPVRTPQGETEVVPETYTFICTPGHSIALPDTPEVVEDWTGWQKRNLAFAKEPLFFGRQVQEPARLASINDGFEDLEDDVVRGRQSLRDLQNAVAEWRRNGGDELREFYQGLLDEEEGA</sequence>
<evidence type="ECO:0000256" key="4">
    <source>
        <dbReference type="ARBA" id="ARBA00022729"/>
    </source>
</evidence>
<evidence type="ECO:0000256" key="1">
    <source>
        <dbReference type="ARBA" id="ARBA00004196"/>
    </source>
</evidence>
<feature type="signal peptide" evidence="5">
    <location>
        <begin position="1"/>
        <end position="24"/>
    </location>
</feature>
<proteinExistence type="inferred from homology"/>
<dbReference type="InterPro" id="IPR006311">
    <property type="entry name" value="TAT_signal"/>
</dbReference>
<comment type="similarity">
    <text evidence="2">Belongs to the bacterial solute-binding protein 1 family.</text>
</comment>
<evidence type="ECO:0000313" key="6">
    <source>
        <dbReference type="EMBL" id="RKN38755.1"/>
    </source>
</evidence>
<gene>
    <name evidence="6" type="ORF">D7294_23265</name>
</gene>
<dbReference type="OrthoDB" id="2513152at2"/>
<dbReference type="Proteomes" id="UP000272474">
    <property type="component" value="Unassembled WGS sequence"/>
</dbReference>
<dbReference type="PANTHER" id="PTHR43649">
    <property type="entry name" value="ARABINOSE-BINDING PROTEIN-RELATED"/>
    <property type="match status" value="1"/>
</dbReference>
<dbReference type="RefSeq" id="WP_120682937.1">
    <property type="nucleotide sequence ID" value="NZ_RBAL01000016.1"/>
</dbReference>
<dbReference type="SUPFAM" id="SSF53850">
    <property type="entry name" value="Periplasmic binding protein-like II"/>
    <property type="match status" value="1"/>
</dbReference>
<accession>A0A3A9YS20</accession>
<evidence type="ECO:0000256" key="5">
    <source>
        <dbReference type="SAM" id="SignalP"/>
    </source>
</evidence>
<dbReference type="PROSITE" id="PS51318">
    <property type="entry name" value="TAT"/>
    <property type="match status" value="1"/>
</dbReference>
<dbReference type="AlphaFoldDB" id="A0A3A9YS20"/>
<evidence type="ECO:0000256" key="3">
    <source>
        <dbReference type="ARBA" id="ARBA00022448"/>
    </source>
</evidence>
<dbReference type="InterPro" id="IPR050490">
    <property type="entry name" value="Bact_solute-bd_prot1"/>
</dbReference>
<keyword evidence="3" id="KW-0813">Transport</keyword>
<dbReference type="EMBL" id="RBAL01000016">
    <property type="protein sequence ID" value="RKN38755.1"/>
    <property type="molecule type" value="Genomic_DNA"/>
</dbReference>
<dbReference type="PANTHER" id="PTHR43649:SF31">
    <property type="entry name" value="SN-GLYCEROL-3-PHOSPHATE-BINDING PERIPLASMIC PROTEIN UGPB"/>
    <property type="match status" value="1"/>
</dbReference>
<reference evidence="6 7" key="1">
    <citation type="journal article" date="2014" name="Int. J. Syst. Evol. Microbiol.">
        <title>Streptomyces hoynatensis sp. nov., isolated from deep marine sediment.</title>
        <authorList>
            <person name="Veyisoglu A."/>
            <person name="Sahin N."/>
        </authorList>
    </citation>
    <scope>NUCLEOTIDE SEQUENCE [LARGE SCALE GENOMIC DNA]</scope>
    <source>
        <strain evidence="6 7">KCTC 29097</strain>
    </source>
</reference>
<dbReference type="InterPro" id="IPR006059">
    <property type="entry name" value="SBP"/>
</dbReference>
<keyword evidence="4 5" id="KW-0732">Signal</keyword>
<dbReference type="GO" id="GO:0030313">
    <property type="term" value="C:cell envelope"/>
    <property type="evidence" value="ECO:0007669"/>
    <property type="project" value="UniProtKB-SubCell"/>
</dbReference>
<keyword evidence="7" id="KW-1185">Reference proteome</keyword>
<feature type="chain" id="PRO_5038337296" evidence="5">
    <location>
        <begin position="25"/>
        <end position="561"/>
    </location>
</feature>
<protein>
    <submittedName>
        <fullName evidence="6">Extracellular solute-binding protein</fullName>
    </submittedName>
</protein>
<organism evidence="6 7">
    <name type="scientific">Streptomyces hoynatensis</name>
    <dbReference type="NCBI Taxonomy" id="1141874"/>
    <lineage>
        <taxon>Bacteria</taxon>
        <taxon>Bacillati</taxon>
        <taxon>Actinomycetota</taxon>
        <taxon>Actinomycetes</taxon>
        <taxon>Kitasatosporales</taxon>
        <taxon>Streptomycetaceae</taxon>
        <taxon>Streptomyces</taxon>
    </lineage>
</organism>
<name>A0A3A9YS20_9ACTN</name>
<dbReference type="Gene3D" id="3.40.190.10">
    <property type="entry name" value="Periplasmic binding protein-like II"/>
    <property type="match status" value="1"/>
</dbReference>
<dbReference type="Pfam" id="PF13416">
    <property type="entry name" value="SBP_bac_8"/>
    <property type="match status" value="1"/>
</dbReference>
<comment type="subcellular location">
    <subcellularLocation>
        <location evidence="1">Cell envelope</location>
    </subcellularLocation>
</comment>
<evidence type="ECO:0000256" key="2">
    <source>
        <dbReference type="ARBA" id="ARBA00008520"/>
    </source>
</evidence>